<dbReference type="InterPro" id="IPR050695">
    <property type="entry name" value="N-acetylmuramoyl_amidase_3"/>
</dbReference>
<dbReference type="CDD" id="cd02696">
    <property type="entry name" value="MurNAc-LAA"/>
    <property type="match status" value="1"/>
</dbReference>
<dbReference type="Proteomes" id="UP000199695">
    <property type="component" value="Unassembled WGS sequence"/>
</dbReference>
<dbReference type="SMART" id="SM00646">
    <property type="entry name" value="Ami_3"/>
    <property type="match status" value="1"/>
</dbReference>
<proteinExistence type="predicted"/>
<dbReference type="InterPro" id="IPR007730">
    <property type="entry name" value="SPOR-like_dom"/>
</dbReference>
<dbReference type="Gene3D" id="3.30.70.1070">
    <property type="entry name" value="Sporulation related repeat"/>
    <property type="match status" value="1"/>
</dbReference>
<dbReference type="PROSITE" id="PS51724">
    <property type="entry name" value="SPOR"/>
    <property type="match status" value="1"/>
</dbReference>
<dbReference type="Pfam" id="PF01520">
    <property type="entry name" value="Amidase_3"/>
    <property type="match status" value="1"/>
</dbReference>
<dbReference type="SUPFAM" id="SSF110997">
    <property type="entry name" value="Sporulation related repeat"/>
    <property type="match status" value="1"/>
</dbReference>
<gene>
    <name evidence="3" type="ORF">SAMN05444955_103108</name>
</gene>
<dbReference type="GO" id="GO:0009253">
    <property type="term" value="P:peptidoglycan catabolic process"/>
    <property type="evidence" value="ECO:0007669"/>
    <property type="project" value="InterPro"/>
</dbReference>
<dbReference type="RefSeq" id="WP_089965642.1">
    <property type="nucleotide sequence ID" value="NZ_FOCQ01000003.1"/>
</dbReference>
<protein>
    <submittedName>
        <fullName evidence="3">N-acetylmuramoyl-L-alanine amidase</fullName>
    </submittedName>
</protein>
<dbReference type="Pfam" id="PF05036">
    <property type="entry name" value="SPOR"/>
    <property type="match status" value="1"/>
</dbReference>
<dbReference type="Gene3D" id="3.40.630.40">
    <property type="entry name" value="Zn-dependent exopeptidases"/>
    <property type="match status" value="1"/>
</dbReference>
<dbReference type="InterPro" id="IPR036680">
    <property type="entry name" value="SPOR-like_sf"/>
</dbReference>
<dbReference type="EMBL" id="FOCQ01000003">
    <property type="protein sequence ID" value="SEM90761.1"/>
    <property type="molecule type" value="Genomic_DNA"/>
</dbReference>
<feature type="domain" description="SPOR" evidence="2">
    <location>
        <begin position="181"/>
        <end position="260"/>
    </location>
</feature>
<evidence type="ECO:0000313" key="4">
    <source>
        <dbReference type="Proteomes" id="UP000199695"/>
    </source>
</evidence>
<dbReference type="AlphaFoldDB" id="A0A1H8C6E5"/>
<dbReference type="InterPro" id="IPR002508">
    <property type="entry name" value="MurNAc-LAA_cat"/>
</dbReference>
<keyword evidence="4" id="KW-1185">Reference proteome</keyword>
<evidence type="ECO:0000313" key="3">
    <source>
        <dbReference type="EMBL" id="SEM90761.1"/>
    </source>
</evidence>
<dbReference type="GO" id="GO:0008745">
    <property type="term" value="F:N-acetylmuramoyl-L-alanine amidase activity"/>
    <property type="evidence" value="ECO:0007669"/>
    <property type="project" value="InterPro"/>
</dbReference>
<dbReference type="SUPFAM" id="SSF53187">
    <property type="entry name" value="Zn-dependent exopeptidases"/>
    <property type="match status" value="1"/>
</dbReference>
<dbReference type="PANTHER" id="PTHR30404">
    <property type="entry name" value="N-ACETYLMURAMOYL-L-ALANINE AMIDASE"/>
    <property type="match status" value="1"/>
</dbReference>
<dbReference type="STRING" id="1173111.SAMN05444955_103108"/>
<accession>A0A1H8C6E5</accession>
<reference evidence="3 4" key="1">
    <citation type="submission" date="2016-10" db="EMBL/GenBank/DDBJ databases">
        <authorList>
            <person name="de Groot N.N."/>
        </authorList>
    </citation>
    <scope>NUCLEOTIDE SEQUENCE [LARGE SCALE GENOMIC DNA]</scope>
    <source>
        <strain evidence="3 4">DSM 46701</strain>
    </source>
</reference>
<organism evidence="3 4">
    <name type="scientific">Lihuaxuella thermophila</name>
    <dbReference type="NCBI Taxonomy" id="1173111"/>
    <lineage>
        <taxon>Bacteria</taxon>
        <taxon>Bacillati</taxon>
        <taxon>Bacillota</taxon>
        <taxon>Bacilli</taxon>
        <taxon>Bacillales</taxon>
        <taxon>Thermoactinomycetaceae</taxon>
        <taxon>Lihuaxuella</taxon>
    </lineage>
</organism>
<name>A0A1H8C6E5_9BACL</name>
<dbReference type="GO" id="GO:0042834">
    <property type="term" value="F:peptidoglycan binding"/>
    <property type="evidence" value="ECO:0007669"/>
    <property type="project" value="InterPro"/>
</dbReference>
<keyword evidence="1" id="KW-0378">Hydrolase</keyword>
<evidence type="ECO:0000256" key="1">
    <source>
        <dbReference type="ARBA" id="ARBA00022801"/>
    </source>
</evidence>
<evidence type="ECO:0000259" key="2">
    <source>
        <dbReference type="PROSITE" id="PS51724"/>
    </source>
</evidence>
<sequence length="261" mass="28528">MAKIVIDPGHGGSDSGAVNGSYQEKNFTLAIGLKVRDYLANRYQATLLMTRTTDQTVSLQERAALANSNNADYFCSIHINAGGGSGWESYIYDGPVSSQTVQWRDIIHNTVMGVIGPKYGVRDRGKKRANFYVLRETNMPAVLLENLFIDNANDLNLLRNSTFINDLSSAIGEGIAKALSLPPKTLFKVIAGAFKDQQNADNRKAYLATKGIDAIVVQVTISGTTWYRVQAGAYRIKENAEARLQEVKAAGITDAYIIEEA</sequence>
<dbReference type="GO" id="GO:0030288">
    <property type="term" value="C:outer membrane-bounded periplasmic space"/>
    <property type="evidence" value="ECO:0007669"/>
    <property type="project" value="TreeGrafter"/>
</dbReference>
<dbReference type="OrthoDB" id="9763643at2"/>
<dbReference type="PANTHER" id="PTHR30404:SF0">
    <property type="entry name" value="N-ACETYLMURAMOYL-L-ALANINE AMIDASE AMIC"/>
    <property type="match status" value="1"/>
</dbReference>